<dbReference type="AlphaFoldDB" id="B7KBF1"/>
<dbReference type="InterPro" id="IPR002818">
    <property type="entry name" value="DJ-1/PfpI"/>
</dbReference>
<dbReference type="InterPro" id="IPR029062">
    <property type="entry name" value="Class_I_gatase-like"/>
</dbReference>
<organism evidence="2 3">
    <name type="scientific">Gloeothece citriformis (strain PCC 7424)</name>
    <name type="common">Cyanothece sp. (strain PCC 7424)</name>
    <dbReference type="NCBI Taxonomy" id="65393"/>
    <lineage>
        <taxon>Bacteria</taxon>
        <taxon>Bacillati</taxon>
        <taxon>Cyanobacteriota</taxon>
        <taxon>Cyanophyceae</taxon>
        <taxon>Oscillatoriophycideae</taxon>
        <taxon>Chroococcales</taxon>
        <taxon>Aphanothecaceae</taxon>
        <taxon>Gloeothece</taxon>
        <taxon>Gloeothece citriformis</taxon>
    </lineage>
</organism>
<evidence type="ECO:0000313" key="3">
    <source>
        <dbReference type="Proteomes" id="UP000002384"/>
    </source>
</evidence>
<dbReference type="GO" id="GO:0006355">
    <property type="term" value="P:regulation of DNA-templated transcription"/>
    <property type="evidence" value="ECO:0007669"/>
    <property type="project" value="TreeGrafter"/>
</dbReference>
<evidence type="ECO:0000313" key="2">
    <source>
        <dbReference type="EMBL" id="ACK71507.1"/>
    </source>
</evidence>
<sequence length="231" mass="25272">MNQPIKYTIGLVIFPGMTQLDINAPLTVFHLMPNTQIYLLWKNLDPVTSDEGLKVLPTQTFADCPPLDVICVPGGPGHIGMMKDRDILDFLQRQSQEAKYMTSVCTGSLILAAAGLLQGYRATCHWLFREQLAMLGVQVSSDRVVIDRDRITGGGVTAGIDFGLIVVKILCGEEIAKTLELLLEYNPQPPFGVGSPEKAGQDLVATVEQMGKELIETSLTEVEQIALKMKV</sequence>
<dbReference type="STRING" id="65393.PCC7424_3105"/>
<dbReference type="OrthoDB" id="6382410at2"/>
<name>B7KBF1_GLOC7</name>
<dbReference type="EMBL" id="CP001291">
    <property type="protein sequence ID" value="ACK71507.1"/>
    <property type="molecule type" value="Genomic_DNA"/>
</dbReference>
<dbReference type="HOGENOM" id="CLU_000445_44_1_3"/>
<gene>
    <name evidence="2" type="ordered locus">PCC7424_3105</name>
</gene>
<evidence type="ECO:0000259" key="1">
    <source>
        <dbReference type="Pfam" id="PF01965"/>
    </source>
</evidence>
<dbReference type="Proteomes" id="UP000002384">
    <property type="component" value="Chromosome"/>
</dbReference>
<proteinExistence type="predicted"/>
<reference evidence="3" key="1">
    <citation type="journal article" date="2011" name="MBio">
        <title>Novel metabolic attributes of the genus Cyanothece, comprising a group of unicellular nitrogen-fixing Cyanobacteria.</title>
        <authorList>
            <person name="Bandyopadhyay A."/>
            <person name="Elvitigala T."/>
            <person name="Welsh E."/>
            <person name="Stockel J."/>
            <person name="Liberton M."/>
            <person name="Min H."/>
            <person name="Sherman L.A."/>
            <person name="Pakrasi H.B."/>
        </authorList>
    </citation>
    <scope>NUCLEOTIDE SEQUENCE [LARGE SCALE GENOMIC DNA]</scope>
    <source>
        <strain evidence="3">PCC 7424</strain>
    </source>
</reference>
<dbReference type="InterPro" id="IPR052158">
    <property type="entry name" value="INH-QAR"/>
</dbReference>
<dbReference type="KEGG" id="cyc:PCC7424_3105"/>
<dbReference type="SUPFAM" id="SSF52317">
    <property type="entry name" value="Class I glutamine amidotransferase-like"/>
    <property type="match status" value="1"/>
</dbReference>
<dbReference type="PANTHER" id="PTHR43130:SF2">
    <property type="entry name" value="DJ-1_PFPI DOMAIN-CONTAINING PROTEIN"/>
    <property type="match status" value="1"/>
</dbReference>
<dbReference type="PANTHER" id="PTHR43130">
    <property type="entry name" value="ARAC-FAMILY TRANSCRIPTIONAL REGULATOR"/>
    <property type="match status" value="1"/>
</dbReference>
<keyword evidence="3" id="KW-1185">Reference proteome</keyword>
<feature type="domain" description="DJ-1/PfpI" evidence="1">
    <location>
        <begin position="10"/>
        <end position="168"/>
    </location>
</feature>
<dbReference type="Gene3D" id="3.40.50.880">
    <property type="match status" value="1"/>
</dbReference>
<protein>
    <submittedName>
        <fullName evidence="2">ThiJ/PfpI domain protein</fullName>
    </submittedName>
</protein>
<accession>B7KBF1</accession>
<dbReference type="Pfam" id="PF01965">
    <property type="entry name" value="DJ-1_PfpI"/>
    <property type="match status" value="1"/>
</dbReference>
<dbReference type="eggNOG" id="COG0693">
    <property type="taxonomic scope" value="Bacteria"/>
</dbReference>
<dbReference type="CDD" id="cd03139">
    <property type="entry name" value="GATase1_PfpI_2"/>
    <property type="match status" value="1"/>
</dbReference>